<feature type="domain" description="Nucleoporin POM152 Ig-like" evidence="5">
    <location>
        <begin position="488"/>
        <end position="575"/>
    </location>
</feature>
<name>A0A9P6Z917_9FUNG</name>
<reference evidence="8 9" key="1">
    <citation type="journal article" date="2020" name="Microb. Genom.">
        <title>Genetic diversity of clinical and environmental Mucorales isolates obtained from an investigation of mucormycosis cases among solid organ transplant recipients.</title>
        <authorList>
            <person name="Nguyen M.H."/>
            <person name="Kaul D."/>
            <person name="Muto C."/>
            <person name="Cheng S.J."/>
            <person name="Richter R.A."/>
            <person name="Bruno V.M."/>
            <person name="Liu G."/>
            <person name="Beyhan S."/>
            <person name="Sundermann A.J."/>
            <person name="Mounaud S."/>
            <person name="Pasculle A.W."/>
            <person name="Nierman W.C."/>
            <person name="Driscoll E."/>
            <person name="Cumbie R."/>
            <person name="Clancy C.J."/>
            <person name="Dupont C.L."/>
        </authorList>
    </citation>
    <scope>NUCLEOTIDE SEQUENCE [LARGE SCALE GENOMIC DNA]</scope>
    <source>
        <strain evidence="8 9">GL24</strain>
    </source>
</reference>
<dbReference type="InterPro" id="IPR056543">
    <property type="entry name" value="Ig-like_POM152_9th"/>
</dbReference>
<evidence type="ECO:0000256" key="1">
    <source>
        <dbReference type="SAM" id="MobiDB-lite"/>
    </source>
</evidence>
<dbReference type="InterPro" id="IPR056541">
    <property type="entry name" value="Ig-like_POM152"/>
</dbReference>
<keyword evidence="9" id="KW-1185">Reference proteome</keyword>
<evidence type="ECO:0000313" key="9">
    <source>
        <dbReference type="Proteomes" id="UP000740926"/>
    </source>
</evidence>
<dbReference type="Pfam" id="PF24312">
    <property type="entry name" value="Ig-like_POM152"/>
    <property type="match status" value="2"/>
</dbReference>
<feature type="transmembrane region" description="Helical" evidence="2">
    <location>
        <begin position="171"/>
        <end position="198"/>
    </location>
</feature>
<organism evidence="8 9">
    <name type="scientific">Rhizopus delemar</name>
    <dbReference type="NCBI Taxonomy" id="936053"/>
    <lineage>
        <taxon>Eukaryota</taxon>
        <taxon>Fungi</taxon>
        <taxon>Fungi incertae sedis</taxon>
        <taxon>Mucoromycota</taxon>
        <taxon>Mucoromycotina</taxon>
        <taxon>Mucoromycetes</taxon>
        <taxon>Mucorales</taxon>
        <taxon>Mucorineae</taxon>
        <taxon>Rhizopodaceae</taxon>
        <taxon>Rhizopus</taxon>
    </lineage>
</organism>
<evidence type="ECO:0000259" key="5">
    <source>
        <dbReference type="Pfam" id="PF24312"/>
    </source>
</evidence>
<keyword evidence="2" id="KW-0812">Transmembrane</keyword>
<feature type="domain" description="Nucleoporin POM152 immunoglobulin-like" evidence="3">
    <location>
        <begin position="579"/>
        <end position="690"/>
    </location>
</feature>
<keyword evidence="2" id="KW-1133">Transmembrane helix</keyword>
<dbReference type="Pfam" id="PF24527">
    <property type="entry name" value="Ig-like_Pom152_9"/>
    <property type="match status" value="1"/>
</dbReference>
<feature type="compositionally biased region" description="Basic and acidic residues" evidence="1">
    <location>
        <begin position="9"/>
        <end position="19"/>
    </location>
</feature>
<dbReference type="Pfam" id="PF24519">
    <property type="entry name" value="Ig-like_Pom152_1"/>
    <property type="match status" value="1"/>
</dbReference>
<dbReference type="InterPro" id="IPR056544">
    <property type="entry name" value="Ig_POM152"/>
</dbReference>
<evidence type="ECO:0000259" key="3">
    <source>
        <dbReference type="Pfam" id="PF23664"/>
    </source>
</evidence>
<proteinExistence type="predicted"/>
<feature type="domain" description="Nucleoporin POM152 ninth Ig-like" evidence="7">
    <location>
        <begin position="1107"/>
        <end position="1185"/>
    </location>
</feature>
<evidence type="ECO:0000313" key="8">
    <source>
        <dbReference type="EMBL" id="KAG1573227.1"/>
    </source>
</evidence>
<evidence type="ECO:0000259" key="7">
    <source>
        <dbReference type="Pfam" id="PF24527"/>
    </source>
</evidence>
<accession>A0A9P6Z917</accession>
<dbReference type="GO" id="GO:0006606">
    <property type="term" value="P:protein import into nucleus"/>
    <property type="evidence" value="ECO:0007669"/>
    <property type="project" value="TreeGrafter"/>
</dbReference>
<sequence length="1286" mass="145825">MNTNQSFKRKNELSEDNSGKRLQIHGQLRDHTMTEATLPPRPTTPPLSMTLSHCNPSNGSYVSSQLNSNHENRNYSIKVMPPTQGRPTPQAHKRALIPSSTIDFPVQRRWAASIFVALQAWKTADLFSVYRASYPEQYNGILLKWWLIDAFYFLALYIAKIPWLQFTAPKTLLLTFILFWIDLALFSVPSVGFAGIFFKNFLGDVFGQQISVSQARMVNVKNILQNSSHILGKHAVHILPYGTAKLNANNDFYCISPYDANYQHVYIPIILNNTVPRSISIARYEFDTDEKTVQVYKGRDIQRATEISEAKEGVQYYYIKLSRPGVYKLEQIISTDNVDVRLYDRLLFIFTCPTASFKPVAGADYCTDDEETLQIDITGVPPFKVEYDRKIENGQETHLKLERVQPEGFESPLQLLHNGLLSADPSFFSSKKHNDYTWGTTQHVSVPLNLKFISATNQAYHLSRLTDGAGNVIDLTKSQPQSFSVHPRPTVKFECSQTDPVNLLIGSKHAQLPMKLEGTAPFHLNYSYTSEQYPHSVTLNRHQDHAILADEPGEYSLMSIRDHYCQGQVMLPSVCQVVQPPHPSVKVTSTPIASECAGDSEVGMKFVAELTGTPPYTLVYSIFKVDKHSKKRRVDRRVEKVDRSRHIFSYLPESSGEYIYEISALSDKFYKDHSTGIKPIHQIVHPQPDAKFSGRRQSHSTHTCLGDDVSIDVDLNGDGPFELSWTIGDQLYTDVVTDNKYTIHLPPFDQPGHFVVSLSKIKDANFCVKDLEARDYTVNVRRDRPTASFYTYDASDKVIEVTEGSFAHLPLRLTGDGPWSVTYRNVEQGDQSKTTKTFKDPNAQITVKNTGHYELLHVEDAVCRGDIAGPRYEVKWIDKPAITIPEGEAEQISASIYERAPVCQGDHDAIDIVFSGRGPFYCSYDEYYQMPNKRKFEHLGTEEITTGIQRVHLPLKTNTGGRYRYVFKTLADQRYSDPFKLHDMEVQQTVHANPTVQFSTRTLRQHYEMCVGDNLMFEDTQPLEVELTGQAPFTVELGIRHQSELNGRVITLSDIMTNRHKIRLPEELTSAGDYHLQLLRVKDANGCGAVVSESETTHIKLNALDIATISPVEVCNNVCVGDNLEFSLAGVAPFTISYLFNDKKEYVKSTTSRLSMIADKPGNVTIVSVGDQRNKCRSFPKDLSHIIHEVPSSRVSGGREILENIREGDMVQAVVDLIGTPPFDFEWRRSELIWDQAKKRHYKGKVLESHLVYDVQEHQYHINTSVEGIIEVVSIKDRYCQYPRNH</sequence>
<dbReference type="GO" id="GO:0017056">
    <property type="term" value="F:structural constituent of nuclear pore"/>
    <property type="evidence" value="ECO:0007669"/>
    <property type="project" value="InterPro"/>
</dbReference>
<feature type="domain" description="Nucleoporin POM152 immunoglobulin-like" evidence="3">
    <location>
        <begin position="902"/>
        <end position="992"/>
    </location>
</feature>
<feature type="domain" description="Nucleoporin POM152 first Ig-like" evidence="6">
    <location>
        <begin position="243"/>
        <end position="345"/>
    </location>
</feature>
<protein>
    <recommendedName>
        <fullName evidence="10">Nucleoporin Pom152</fullName>
    </recommendedName>
</protein>
<dbReference type="InterPro" id="IPR056540">
    <property type="entry name" value="TMD_POM152"/>
</dbReference>
<evidence type="ECO:0000256" key="2">
    <source>
        <dbReference type="SAM" id="Phobius"/>
    </source>
</evidence>
<feature type="region of interest" description="Disordered" evidence="1">
    <location>
        <begin position="1"/>
        <end position="49"/>
    </location>
</feature>
<dbReference type="PANTHER" id="PTHR28206:SF1">
    <property type="entry name" value="NUCLEOPORIN POM152"/>
    <property type="match status" value="1"/>
</dbReference>
<dbReference type="Pfam" id="PF24097">
    <property type="entry name" value="TMD_POM152"/>
    <property type="match status" value="1"/>
</dbReference>
<dbReference type="GO" id="GO:0070762">
    <property type="term" value="C:nuclear pore transmembrane ring"/>
    <property type="evidence" value="ECO:0007669"/>
    <property type="project" value="TreeGrafter"/>
</dbReference>
<comment type="caution">
    <text evidence="8">The sequence shown here is derived from an EMBL/GenBank/DDBJ whole genome shotgun (WGS) entry which is preliminary data.</text>
</comment>
<keyword evidence="2" id="KW-0472">Membrane</keyword>
<feature type="domain" description="Nucleoporin POM152 N-terminal transmembrane" evidence="4">
    <location>
        <begin position="103"/>
        <end position="187"/>
    </location>
</feature>
<gene>
    <name evidence="8" type="ORF">G6F50_003035</name>
</gene>
<feature type="transmembrane region" description="Helical" evidence="2">
    <location>
        <begin position="142"/>
        <end position="159"/>
    </location>
</feature>
<dbReference type="GO" id="GO:0006999">
    <property type="term" value="P:nuclear pore organization"/>
    <property type="evidence" value="ECO:0007669"/>
    <property type="project" value="TreeGrafter"/>
</dbReference>
<evidence type="ECO:0000259" key="4">
    <source>
        <dbReference type="Pfam" id="PF24097"/>
    </source>
</evidence>
<dbReference type="InterPro" id="IPR056542">
    <property type="entry name" value="Ig-like_POM152_1st"/>
</dbReference>
<evidence type="ECO:0008006" key="10">
    <source>
        <dbReference type="Google" id="ProtNLM"/>
    </source>
</evidence>
<dbReference type="EMBL" id="JAANIU010000313">
    <property type="protein sequence ID" value="KAG1573227.1"/>
    <property type="molecule type" value="Genomic_DNA"/>
</dbReference>
<dbReference type="Proteomes" id="UP000740926">
    <property type="component" value="Unassembled WGS sequence"/>
</dbReference>
<dbReference type="PANTHER" id="PTHR28206">
    <property type="entry name" value="NUCLEOPORIN POM152"/>
    <property type="match status" value="1"/>
</dbReference>
<dbReference type="InterPro" id="IPR037701">
    <property type="entry name" value="Pom152"/>
</dbReference>
<dbReference type="Pfam" id="PF23664">
    <property type="entry name" value="Ig_Pom152"/>
    <property type="match status" value="2"/>
</dbReference>
<evidence type="ECO:0000259" key="6">
    <source>
        <dbReference type="Pfam" id="PF24519"/>
    </source>
</evidence>
<feature type="domain" description="Nucleoporin POM152 Ig-like" evidence="5">
    <location>
        <begin position="784"/>
        <end position="870"/>
    </location>
</feature>